<evidence type="ECO:0000313" key="3">
    <source>
        <dbReference type="Proteomes" id="UP001174691"/>
    </source>
</evidence>
<dbReference type="AlphaFoldDB" id="A0AA38VAY7"/>
<protein>
    <submittedName>
        <fullName evidence="2">Uncharacterized protein</fullName>
    </submittedName>
</protein>
<organism evidence="2 3">
    <name type="scientific">Coniochaeta hoffmannii</name>
    <dbReference type="NCBI Taxonomy" id="91930"/>
    <lineage>
        <taxon>Eukaryota</taxon>
        <taxon>Fungi</taxon>
        <taxon>Dikarya</taxon>
        <taxon>Ascomycota</taxon>
        <taxon>Pezizomycotina</taxon>
        <taxon>Sordariomycetes</taxon>
        <taxon>Sordariomycetidae</taxon>
        <taxon>Coniochaetales</taxon>
        <taxon>Coniochaetaceae</taxon>
        <taxon>Coniochaeta</taxon>
    </lineage>
</organism>
<feature type="non-terminal residue" evidence="2">
    <location>
        <position position="149"/>
    </location>
</feature>
<dbReference type="Proteomes" id="UP001174691">
    <property type="component" value="Unassembled WGS sequence"/>
</dbReference>
<gene>
    <name evidence="2" type="ORF">NKR19_g9980</name>
</gene>
<keyword evidence="3" id="KW-1185">Reference proteome</keyword>
<feature type="compositionally biased region" description="Polar residues" evidence="1">
    <location>
        <begin position="1"/>
        <end position="12"/>
    </location>
</feature>
<proteinExistence type="predicted"/>
<sequence length="149" mass="15976">MSAGSSRPNRFTRQPKRPQPPQPTIASSSRTPQPSIPSSSRSSGPIPPPPPPPPPETVGTFLSLIAASLERTVTLVSRAATTTTDDPCHPSPDEHAQLRALQSLLSQAAQDFQALSALVGGGMYFENDTRPETLSELRGLVEKFRAHEE</sequence>
<feature type="compositionally biased region" description="Low complexity" evidence="1">
    <location>
        <begin position="27"/>
        <end position="44"/>
    </location>
</feature>
<name>A0AA38VAY7_9PEZI</name>
<evidence type="ECO:0000256" key="1">
    <source>
        <dbReference type="SAM" id="MobiDB-lite"/>
    </source>
</evidence>
<evidence type="ECO:0000313" key="2">
    <source>
        <dbReference type="EMBL" id="KAJ9130250.1"/>
    </source>
</evidence>
<comment type="caution">
    <text evidence="2">The sequence shown here is derived from an EMBL/GenBank/DDBJ whole genome shotgun (WGS) entry which is preliminary data.</text>
</comment>
<feature type="compositionally biased region" description="Pro residues" evidence="1">
    <location>
        <begin position="45"/>
        <end position="56"/>
    </location>
</feature>
<feature type="region of interest" description="Disordered" evidence="1">
    <location>
        <begin position="1"/>
        <end position="59"/>
    </location>
</feature>
<accession>A0AA38VAY7</accession>
<reference evidence="2" key="1">
    <citation type="submission" date="2022-07" db="EMBL/GenBank/DDBJ databases">
        <title>Fungi with potential for degradation of polypropylene.</title>
        <authorList>
            <person name="Gostincar C."/>
        </authorList>
    </citation>
    <scope>NUCLEOTIDE SEQUENCE</scope>
    <source>
        <strain evidence="2">EXF-13287</strain>
    </source>
</reference>
<dbReference type="EMBL" id="JANBVN010000278">
    <property type="protein sequence ID" value="KAJ9130250.1"/>
    <property type="molecule type" value="Genomic_DNA"/>
</dbReference>